<feature type="transmembrane region" description="Helical" evidence="1">
    <location>
        <begin position="37"/>
        <end position="55"/>
    </location>
</feature>
<organism evidence="2">
    <name type="scientific">marine sediment metagenome</name>
    <dbReference type="NCBI Taxonomy" id="412755"/>
    <lineage>
        <taxon>unclassified sequences</taxon>
        <taxon>metagenomes</taxon>
        <taxon>ecological metagenomes</taxon>
    </lineage>
</organism>
<feature type="non-terminal residue" evidence="2">
    <location>
        <position position="153"/>
    </location>
</feature>
<accession>X0ZAC1</accession>
<name>X0ZAC1_9ZZZZ</name>
<feature type="transmembrane region" description="Helical" evidence="1">
    <location>
        <begin position="62"/>
        <end position="81"/>
    </location>
</feature>
<comment type="caution">
    <text evidence="2">The sequence shown here is derived from an EMBL/GenBank/DDBJ whole genome shotgun (WGS) entry which is preliminary data.</text>
</comment>
<protein>
    <submittedName>
        <fullName evidence="2">Uncharacterized protein</fullName>
    </submittedName>
</protein>
<feature type="transmembrane region" description="Helical" evidence="1">
    <location>
        <begin position="87"/>
        <end position="109"/>
    </location>
</feature>
<gene>
    <name evidence="2" type="ORF">S01H4_08024</name>
</gene>
<feature type="transmembrane region" description="Helical" evidence="1">
    <location>
        <begin position="121"/>
        <end position="141"/>
    </location>
</feature>
<evidence type="ECO:0000256" key="1">
    <source>
        <dbReference type="SAM" id="Phobius"/>
    </source>
</evidence>
<dbReference type="EMBL" id="BART01002697">
    <property type="protein sequence ID" value="GAG66390.1"/>
    <property type="molecule type" value="Genomic_DNA"/>
</dbReference>
<keyword evidence="1" id="KW-0812">Transmembrane</keyword>
<reference evidence="2" key="1">
    <citation type="journal article" date="2014" name="Front. Microbiol.">
        <title>High frequency of phylogenetically diverse reductive dehalogenase-homologous genes in deep subseafloor sedimentary metagenomes.</title>
        <authorList>
            <person name="Kawai M."/>
            <person name="Futagami T."/>
            <person name="Toyoda A."/>
            <person name="Takaki Y."/>
            <person name="Nishi S."/>
            <person name="Hori S."/>
            <person name="Arai W."/>
            <person name="Tsubouchi T."/>
            <person name="Morono Y."/>
            <person name="Uchiyama I."/>
            <person name="Ito T."/>
            <person name="Fujiyama A."/>
            <person name="Inagaki F."/>
            <person name="Takami H."/>
        </authorList>
    </citation>
    <scope>NUCLEOTIDE SEQUENCE</scope>
    <source>
        <strain evidence="2">Expedition CK06-06</strain>
    </source>
</reference>
<feature type="transmembrane region" description="Helical" evidence="1">
    <location>
        <begin position="12"/>
        <end position="31"/>
    </location>
</feature>
<evidence type="ECO:0000313" key="2">
    <source>
        <dbReference type="EMBL" id="GAG66390.1"/>
    </source>
</evidence>
<keyword evidence="1" id="KW-1133">Transmembrane helix</keyword>
<proteinExistence type="predicted"/>
<keyword evidence="1" id="KW-0472">Membrane</keyword>
<sequence length="153" mass="18359">MKEIIYRYIKKNRYSIYSAFLAITFLCLTISEKFFYNYLIPIVSLLGIFLIFSAYIKIKIEYFFITSFLVFIGSLLFFLFGKQSIGIRFLFFSILLITFGLFTKYFYKFYEWMEKRGRKKFINLGFLILSIIIIFSAVLSFSNYKKNINLSEK</sequence>
<dbReference type="AlphaFoldDB" id="X0ZAC1"/>